<reference evidence="1 2" key="1">
    <citation type="journal article" date="2019" name="Front. Microbiol.">
        <title>Ammonia Oxidation by the Arctic Terrestrial Thaumarchaeote Candidatus Nitrosocosmicus arcticus Is Stimulated by Increasing Temperatures.</title>
        <authorList>
            <person name="Alves R.J.E."/>
            <person name="Kerou M."/>
            <person name="Zappe A."/>
            <person name="Bittner R."/>
            <person name="Abby S.S."/>
            <person name="Schmidt H.A."/>
            <person name="Pfeifer K."/>
            <person name="Schleper C."/>
        </authorList>
    </citation>
    <scope>NUCLEOTIDE SEQUENCE [LARGE SCALE GENOMIC DNA]</scope>
    <source>
        <strain evidence="1 2">Kfb</strain>
    </source>
</reference>
<dbReference type="RefSeq" id="WP_144728934.1">
    <property type="nucleotide sequence ID" value="NZ_ML675579.1"/>
</dbReference>
<organism evidence="1 2">
    <name type="scientific">Candidatus Nitrosocosmicus arcticus</name>
    <dbReference type="NCBI Taxonomy" id="2035267"/>
    <lineage>
        <taxon>Archaea</taxon>
        <taxon>Nitrososphaerota</taxon>
        <taxon>Nitrososphaeria</taxon>
        <taxon>Nitrososphaerales</taxon>
        <taxon>Nitrososphaeraceae</taxon>
        <taxon>Candidatus Nitrosocosmicus</taxon>
    </lineage>
</organism>
<dbReference type="AlphaFoldDB" id="A0A557SXX6"/>
<sequence length="92" mass="10731">MQKDPDICIDTKIVIECKEEKEVQTIFKTLNPDNKEFPEGLKMEVQTNRTQFLLKVGFRGNRGRKNNINTLINTIEEIMEHVAIIRDVTKID</sequence>
<accession>A0A557SXX6</accession>
<evidence type="ECO:0000313" key="2">
    <source>
        <dbReference type="Proteomes" id="UP000315289"/>
    </source>
</evidence>
<dbReference type="NCBIfam" id="NF011470">
    <property type="entry name" value="PRK14887.1"/>
    <property type="match status" value="1"/>
</dbReference>
<comment type="caution">
    <text evidence="1">The sequence shown here is derived from an EMBL/GenBank/DDBJ whole genome shotgun (WGS) entry which is preliminary data.</text>
</comment>
<evidence type="ECO:0000313" key="1">
    <source>
        <dbReference type="EMBL" id="TVP41458.1"/>
    </source>
</evidence>
<dbReference type="EMBL" id="VOAH01000003">
    <property type="protein sequence ID" value="TVP41458.1"/>
    <property type="molecule type" value="Genomic_DNA"/>
</dbReference>
<name>A0A557SXX6_9ARCH</name>
<gene>
    <name evidence="1" type="ORF">NARC_30173</name>
</gene>
<proteinExistence type="predicted"/>
<dbReference type="Proteomes" id="UP000315289">
    <property type="component" value="Unassembled WGS sequence"/>
</dbReference>
<protein>
    <submittedName>
        <fullName evidence="1">Uncharacterized protein</fullName>
    </submittedName>
</protein>
<dbReference type="OrthoDB" id="378461at2157"/>
<keyword evidence="2" id="KW-1185">Reference proteome</keyword>